<reference evidence="3" key="1">
    <citation type="submission" date="2016-11" db="UniProtKB">
        <authorList>
            <consortium name="WormBaseParasite"/>
        </authorList>
    </citation>
    <scope>IDENTIFICATION</scope>
</reference>
<keyword evidence="2" id="KW-1185">Reference proteome</keyword>
<dbReference type="SUPFAM" id="SSF101690">
    <property type="entry name" value="PAZ domain"/>
    <property type="match status" value="1"/>
</dbReference>
<dbReference type="InterPro" id="IPR036085">
    <property type="entry name" value="PAZ_dom_sf"/>
</dbReference>
<dbReference type="OMA" id="FINERTH"/>
<protein>
    <submittedName>
        <fullName evidence="3">PAZ domain-containing protein</fullName>
    </submittedName>
</protein>
<sequence>MPDLPQVVNSIRAAANIPPQANQFLKNIDGLANIYTFDVKPGAVMVYRYDVELSDKVKNKSLTKGGGDDGKRGLLREICFELVTHVFDSTQGFGTNGKTCEITPDRMTEFCRKFLYNATITFELQPCKTSAHELNLNDIPSALCPAPHLQADRSLRTFFEMLTSQSFINERTHRLVGPGRLFEKRESKRLNDAITAHNGVAKGVRIIVNGDVKPCPALVADVKTCAFFAEGNLGEIAKRMIQSAMNRRQNPLRPNDRKMMEGFWSDFGHLYKGVSAYLTYAPSRVIVIDSITTRLVSEISFEVDGRNIPMIQYFAEKKNVRIEGNMPAVRQHVDRDALYPLQCLQILPFQRVSLDKMQLTDEMARISSDLLKANAVGPEVRSELIKDQMRLIGRDGECAKFMFNFGVKLRGDQNNVQIGLRKLPVIQFGNVQANPNDNEKGQFDVRGPLRYLEPSDVLRSWIVAFPRSVSQDSFKYEYFAY</sequence>
<dbReference type="Pfam" id="PF02170">
    <property type="entry name" value="PAZ"/>
    <property type="match status" value="1"/>
</dbReference>
<dbReference type="Gene3D" id="2.170.260.10">
    <property type="entry name" value="paz domain"/>
    <property type="match status" value="1"/>
</dbReference>
<dbReference type="Proteomes" id="UP000095281">
    <property type="component" value="Unplaced"/>
</dbReference>
<accession>A0A1I8BZX9</accession>
<feature type="domain" description="PAZ" evidence="1">
    <location>
        <begin position="267"/>
        <end position="365"/>
    </location>
</feature>
<dbReference type="AlphaFoldDB" id="A0A1I8BZX9"/>
<dbReference type="InterPro" id="IPR003100">
    <property type="entry name" value="PAZ_dom"/>
</dbReference>
<dbReference type="GO" id="GO:0003723">
    <property type="term" value="F:RNA binding"/>
    <property type="evidence" value="ECO:0007669"/>
    <property type="project" value="InterPro"/>
</dbReference>
<evidence type="ECO:0000313" key="3">
    <source>
        <dbReference type="WBParaSite" id="MhA1_Contig815.frz3.gene4"/>
    </source>
</evidence>
<name>A0A1I8BZX9_MELHA</name>
<organism evidence="2 3">
    <name type="scientific">Meloidogyne hapla</name>
    <name type="common">Root-knot nematode worm</name>
    <dbReference type="NCBI Taxonomy" id="6305"/>
    <lineage>
        <taxon>Eukaryota</taxon>
        <taxon>Metazoa</taxon>
        <taxon>Ecdysozoa</taxon>
        <taxon>Nematoda</taxon>
        <taxon>Chromadorea</taxon>
        <taxon>Rhabditida</taxon>
        <taxon>Tylenchina</taxon>
        <taxon>Tylenchomorpha</taxon>
        <taxon>Tylenchoidea</taxon>
        <taxon>Meloidogynidae</taxon>
        <taxon>Meloidogyninae</taxon>
        <taxon>Meloidogyne</taxon>
    </lineage>
</organism>
<proteinExistence type="predicted"/>
<evidence type="ECO:0000259" key="1">
    <source>
        <dbReference type="Pfam" id="PF02170"/>
    </source>
</evidence>
<evidence type="ECO:0000313" key="2">
    <source>
        <dbReference type="Proteomes" id="UP000095281"/>
    </source>
</evidence>
<dbReference type="PANTHER" id="PTHR22891">
    <property type="entry name" value="EUKARYOTIC TRANSLATION INITIATION FACTOR 2C"/>
    <property type="match status" value="1"/>
</dbReference>
<dbReference type="WBParaSite" id="MhA1_Contig815.frz3.gene4">
    <property type="protein sequence ID" value="MhA1_Contig815.frz3.gene4"/>
    <property type="gene ID" value="MhA1_Contig815.frz3.gene4"/>
</dbReference>